<dbReference type="EMBL" id="CAJOBA010036638">
    <property type="protein sequence ID" value="CAF4026747.1"/>
    <property type="molecule type" value="Genomic_DNA"/>
</dbReference>
<reference evidence="2" key="1">
    <citation type="submission" date="2021-02" db="EMBL/GenBank/DDBJ databases">
        <authorList>
            <person name="Nowell W R."/>
        </authorList>
    </citation>
    <scope>NUCLEOTIDE SEQUENCE</scope>
</reference>
<sequence length="189" mass="21435">MQNKHSTPFDIRIINKRVYPCIMLPSSPSTVDADSYTTMSSSGPKALVNKYRPVSLLSILSKVLERFIYDELVSYSTKHNFFSPVQFGFRQKSSTTDALIYLTHKIQDKLEADDDSILVTFDFEKAFNRVPYQILLTKLNALGIKEQEYTWFKSYLTKRKQRVRVGSCVPTLADVPSGVPQGSVLGPLL</sequence>
<gene>
    <name evidence="2" type="ORF">OVA965_LOCUS24794</name>
    <name evidence="3" type="ORF">TMI583_LOCUS25522</name>
</gene>
<dbReference type="Pfam" id="PF00078">
    <property type="entry name" value="RVT_1"/>
    <property type="match status" value="1"/>
</dbReference>
<dbReference type="PANTHER" id="PTHR33332">
    <property type="entry name" value="REVERSE TRANSCRIPTASE DOMAIN-CONTAINING PROTEIN"/>
    <property type="match status" value="1"/>
</dbReference>
<dbReference type="PROSITE" id="PS50878">
    <property type="entry name" value="RT_POL"/>
    <property type="match status" value="1"/>
</dbReference>
<feature type="domain" description="Reverse transcriptase" evidence="1">
    <location>
        <begin position="1"/>
        <end position="189"/>
    </location>
</feature>
<dbReference type="Proteomes" id="UP000682733">
    <property type="component" value="Unassembled WGS sequence"/>
</dbReference>
<dbReference type="InterPro" id="IPR043502">
    <property type="entry name" value="DNA/RNA_pol_sf"/>
</dbReference>
<name>A0A8S2ERA7_9BILA</name>
<dbReference type="EMBL" id="CAJNOK010015097">
    <property type="protein sequence ID" value="CAF1218394.1"/>
    <property type="molecule type" value="Genomic_DNA"/>
</dbReference>
<evidence type="ECO:0000313" key="3">
    <source>
        <dbReference type="EMBL" id="CAF4026747.1"/>
    </source>
</evidence>
<dbReference type="Proteomes" id="UP000677228">
    <property type="component" value="Unassembled WGS sequence"/>
</dbReference>
<dbReference type="AlphaFoldDB" id="A0A8S2ERA7"/>
<dbReference type="InterPro" id="IPR000477">
    <property type="entry name" value="RT_dom"/>
</dbReference>
<proteinExistence type="predicted"/>
<evidence type="ECO:0000313" key="4">
    <source>
        <dbReference type="Proteomes" id="UP000677228"/>
    </source>
</evidence>
<comment type="caution">
    <text evidence="2">The sequence shown here is derived from an EMBL/GenBank/DDBJ whole genome shotgun (WGS) entry which is preliminary data.</text>
</comment>
<evidence type="ECO:0000259" key="1">
    <source>
        <dbReference type="PROSITE" id="PS50878"/>
    </source>
</evidence>
<accession>A0A8S2ERA7</accession>
<protein>
    <recommendedName>
        <fullName evidence="1">Reverse transcriptase domain-containing protein</fullName>
    </recommendedName>
</protein>
<organism evidence="2 4">
    <name type="scientific">Didymodactylos carnosus</name>
    <dbReference type="NCBI Taxonomy" id="1234261"/>
    <lineage>
        <taxon>Eukaryota</taxon>
        <taxon>Metazoa</taxon>
        <taxon>Spiralia</taxon>
        <taxon>Gnathifera</taxon>
        <taxon>Rotifera</taxon>
        <taxon>Eurotatoria</taxon>
        <taxon>Bdelloidea</taxon>
        <taxon>Philodinida</taxon>
        <taxon>Philodinidae</taxon>
        <taxon>Didymodactylos</taxon>
    </lineage>
</organism>
<evidence type="ECO:0000313" key="2">
    <source>
        <dbReference type="EMBL" id="CAF1218394.1"/>
    </source>
</evidence>
<dbReference type="SUPFAM" id="SSF56672">
    <property type="entry name" value="DNA/RNA polymerases"/>
    <property type="match status" value="1"/>
</dbReference>